<reference evidence="1" key="1">
    <citation type="journal article" date="2008" name="BMC Genomics">
        <title>A conifer genomics resource of 200,000 spruce (Picea spp.) ESTs and 6,464 high-quality, sequence-finished full-length cDNAs for Sitka spruce (Picea sitchensis).</title>
        <authorList>
            <person name="Ralph S.G."/>
            <person name="Chun H.J."/>
            <person name="Kolosova N."/>
            <person name="Cooper D."/>
            <person name="Oddy C."/>
            <person name="Ritland C.E."/>
            <person name="Kirkpatrick R."/>
            <person name="Moore R."/>
            <person name="Barber S."/>
            <person name="Holt R.A."/>
            <person name="Jones S.J."/>
            <person name="Marra M.A."/>
            <person name="Douglas C.J."/>
            <person name="Ritland K."/>
            <person name="Bohlmann J."/>
        </authorList>
    </citation>
    <scope>NUCLEOTIDE SEQUENCE</scope>
    <source>
        <tissue evidence="1">Bark</tissue>
    </source>
</reference>
<organism evidence="1">
    <name type="scientific">Picea sitchensis</name>
    <name type="common">Sitka spruce</name>
    <name type="synonym">Pinus sitchensis</name>
    <dbReference type="NCBI Taxonomy" id="3332"/>
    <lineage>
        <taxon>Eukaryota</taxon>
        <taxon>Viridiplantae</taxon>
        <taxon>Streptophyta</taxon>
        <taxon>Embryophyta</taxon>
        <taxon>Tracheophyta</taxon>
        <taxon>Spermatophyta</taxon>
        <taxon>Pinopsida</taxon>
        <taxon>Pinidae</taxon>
        <taxon>Conifers I</taxon>
        <taxon>Pinales</taxon>
        <taxon>Pinaceae</taxon>
        <taxon>Picea</taxon>
    </lineage>
</organism>
<name>A9NMA9_PICSI</name>
<evidence type="ECO:0000313" key="1">
    <source>
        <dbReference type="EMBL" id="ABK21770.1"/>
    </source>
</evidence>
<dbReference type="EMBL" id="EF082410">
    <property type="protein sequence ID" value="ABK21770.1"/>
    <property type="molecule type" value="mRNA"/>
</dbReference>
<accession>A9NMA9</accession>
<dbReference type="AlphaFoldDB" id="A9NMA9"/>
<sequence>MVDDLGEFYIKYYVTEVNLTTSFSSSNSVLMASSTMQTIQTARTTASSAKRFFLLGLFSGNADSSLLKASHVFFKLISKFSMVLE</sequence>
<protein>
    <submittedName>
        <fullName evidence="1">Uncharacterized protein</fullName>
    </submittedName>
</protein>
<proteinExistence type="evidence at transcript level"/>